<dbReference type="InterPro" id="IPR042099">
    <property type="entry name" value="ANL_N_sf"/>
</dbReference>
<gene>
    <name evidence="1" type="ORF">RWE15_04095</name>
</gene>
<sequence length="109" mass="12345">MTTELTEKCFEKFKPEVFVNHYGSTEVYTFSICDYLDKKPACAGKAGFHQQLRLVTPDPLGNVGPNDLVPTGEPGEIIVNIDSLEAFKGYWKRPDANKKSHSLWVVFHR</sequence>
<proteinExistence type="predicted"/>
<evidence type="ECO:0000313" key="1">
    <source>
        <dbReference type="EMBL" id="MDY0393781.1"/>
    </source>
</evidence>
<accession>A0ABU5C396</accession>
<reference evidence="1 2" key="1">
    <citation type="submission" date="2023-10" db="EMBL/GenBank/DDBJ databases">
        <title>Virgibacillus halophilus 5B73C genome.</title>
        <authorList>
            <person name="Miliotis G."/>
            <person name="Sengupta P."/>
            <person name="Hameed A."/>
            <person name="Chuvochina M."/>
            <person name="Mcdonagh F."/>
            <person name="Simpson A.C."/>
            <person name="Singh N.K."/>
            <person name="Rekha P.D."/>
            <person name="Raman K."/>
            <person name="Hugenholtz P."/>
            <person name="Venkateswaran K."/>
        </authorList>
    </citation>
    <scope>NUCLEOTIDE SEQUENCE [LARGE SCALE GENOMIC DNA]</scope>
    <source>
        <strain evidence="1 2">5B73C</strain>
    </source>
</reference>
<dbReference type="SUPFAM" id="SSF56801">
    <property type="entry name" value="Acetyl-CoA synthetase-like"/>
    <property type="match status" value="1"/>
</dbReference>
<comment type="caution">
    <text evidence="1">The sequence shown here is derived from an EMBL/GenBank/DDBJ whole genome shotgun (WGS) entry which is preliminary data.</text>
</comment>
<dbReference type="EMBL" id="JAWDIP010000003">
    <property type="protein sequence ID" value="MDY0393781.1"/>
    <property type="molecule type" value="Genomic_DNA"/>
</dbReference>
<name>A0ABU5C396_9BACI</name>
<organism evidence="1 2">
    <name type="scientific">Tigheibacillus halophilus</name>
    <dbReference type="NCBI Taxonomy" id="361280"/>
    <lineage>
        <taxon>Bacteria</taxon>
        <taxon>Bacillati</taxon>
        <taxon>Bacillota</taxon>
        <taxon>Bacilli</taxon>
        <taxon>Bacillales</taxon>
        <taxon>Bacillaceae</taxon>
        <taxon>Tigheibacillus</taxon>
    </lineage>
</organism>
<protein>
    <submittedName>
        <fullName evidence="1">AMP-binding protein</fullName>
    </submittedName>
</protein>
<keyword evidence="2" id="KW-1185">Reference proteome</keyword>
<dbReference type="Proteomes" id="UP001281447">
    <property type="component" value="Unassembled WGS sequence"/>
</dbReference>
<evidence type="ECO:0000313" key="2">
    <source>
        <dbReference type="Proteomes" id="UP001281447"/>
    </source>
</evidence>
<dbReference type="Gene3D" id="3.40.50.12780">
    <property type="entry name" value="N-terminal domain of ligase-like"/>
    <property type="match status" value="1"/>
</dbReference>